<protein>
    <recommendedName>
        <fullName evidence="6">N-(2-amino-2-carboxyethyl)-L-glutamate synthase</fullName>
        <ecNumber evidence="5">2.5.1.140</ecNumber>
    </recommendedName>
</protein>
<dbReference type="EMBL" id="JACVFC010000001">
    <property type="protein sequence ID" value="MBC9929288.1"/>
    <property type="molecule type" value="Genomic_DNA"/>
</dbReference>
<evidence type="ECO:0000256" key="8">
    <source>
        <dbReference type="ARBA" id="ARBA00022898"/>
    </source>
</evidence>
<dbReference type="NCBIfam" id="TIGR03945">
    <property type="entry name" value="PLP_SbnA_fam"/>
    <property type="match status" value="1"/>
</dbReference>
<evidence type="ECO:0000256" key="4">
    <source>
        <dbReference type="ARBA" id="ARBA00011738"/>
    </source>
</evidence>
<dbReference type="InterPro" id="IPR001216">
    <property type="entry name" value="P-phosphate_BS"/>
</dbReference>
<comment type="caution">
    <text evidence="10">The sequence shown here is derived from an EMBL/GenBank/DDBJ whole genome shotgun (WGS) entry which is preliminary data.</text>
</comment>
<keyword evidence="8" id="KW-0663">Pyridoxal phosphate</keyword>
<dbReference type="EC" id="2.5.1.140" evidence="5"/>
<evidence type="ECO:0000259" key="9">
    <source>
        <dbReference type="Pfam" id="PF00291"/>
    </source>
</evidence>
<dbReference type="Pfam" id="PF00291">
    <property type="entry name" value="PALP"/>
    <property type="match status" value="1"/>
</dbReference>
<keyword evidence="7" id="KW-0808">Transferase</keyword>
<evidence type="ECO:0000256" key="7">
    <source>
        <dbReference type="ARBA" id="ARBA00022679"/>
    </source>
</evidence>
<comment type="cofactor">
    <cofactor evidence="1">
        <name>pyridoxal 5'-phosphate</name>
        <dbReference type="ChEBI" id="CHEBI:597326"/>
    </cofactor>
</comment>
<reference evidence="10 11" key="1">
    <citation type="submission" date="2020-09" db="EMBL/GenBank/DDBJ databases">
        <title>Genome sequences of type strains of Chitinophaga qingshengii and Chitinophaga varians.</title>
        <authorList>
            <person name="Kittiwongwattana C."/>
        </authorList>
    </citation>
    <scope>NUCLEOTIDE SEQUENCE [LARGE SCALE GENOMIC DNA]</scope>
    <source>
        <strain evidence="10 11">JCM 30026</strain>
    </source>
</reference>
<dbReference type="CDD" id="cd01561">
    <property type="entry name" value="CBS_like"/>
    <property type="match status" value="1"/>
</dbReference>
<sequence>MQQNVLRHVGNTPVVKLPLNGQPNVQLYAKLECYNPTGSIKDRAAHYVLSECLSNGVIDQETMIIESSSGNFGVALAAYTDMFGLRFTCVVDPNIAPVNEFLLRSFNANIVKVETPDKFGNFLAARISKVNEIVNSTSNIYWINQYQNPLNAQAYYETIGGEICSEFGSLDYIFIGVSSGGTIAGLSQRMKKYYPGVQVIAVDSVGSMIFTNSPCKRYIPGMGSSMRPEILKQAIIDDKVLVRETDAVDMCYRMLRDYHLLTGGSSGAIMYAVNEFFRQNVPDREVNVMAIFPDKGEKYINTIYNKEWCERNWGATSAVVRETAVV</sequence>
<name>A0ABR7TFW8_9BACT</name>
<evidence type="ECO:0000256" key="3">
    <source>
        <dbReference type="ARBA" id="ARBA00008519"/>
    </source>
</evidence>
<dbReference type="InterPro" id="IPR023927">
    <property type="entry name" value="SbnA"/>
</dbReference>
<dbReference type="Proteomes" id="UP000659124">
    <property type="component" value="Unassembled WGS sequence"/>
</dbReference>
<dbReference type="InterPro" id="IPR001926">
    <property type="entry name" value="TrpB-like_PALP"/>
</dbReference>
<evidence type="ECO:0000256" key="1">
    <source>
        <dbReference type="ARBA" id="ARBA00001933"/>
    </source>
</evidence>
<dbReference type="InterPro" id="IPR050214">
    <property type="entry name" value="Cys_Synth/Cystath_Beta-Synth"/>
</dbReference>
<dbReference type="InterPro" id="IPR036052">
    <property type="entry name" value="TrpB-like_PALP_sf"/>
</dbReference>
<evidence type="ECO:0000256" key="6">
    <source>
        <dbReference type="ARBA" id="ARBA00016985"/>
    </source>
</evidence>
<evidence type="ECO:0000313" key="11">
    <source>
        <dbReference type="Proteomes" id="UP000659124"/>
    </source>
</evidence>
<dbReference type="Gene3D" id="3.40.50.1100">
    <property type="match status" value="2"/>
</dbReference>
<proteinExistence type="inferred from homology"/>
<comment type="subunit">
    <text evidence="4">Homodimer.</text>
</comment>
<comment type="pathway">
    <text evidence="2">Siderophore biosynthesis.</text>
</comment>
<dbReference type="PANTHER" id="PTHR10314">
    <property type="entry name" value="CYSTATHIONINE BETA-SYNTHASE"/>
    <property type="match status" value="1"/>
</dbReference>
<dbReference type="InterPro" id="IPR000634">
    <property type="entry name" value="Ser/Thr_deHydtase_PyrdxlP-BS"/>
</dbReference>
<organism evidence="10 11">
    <name type="scientific">Chitinophaga qingshengii</name>
    <dbReference type="NCBI Taxonomy" id="1569794"/>
    <lineage>
        <taxon>Bacteria</taxon>
        <taxon>Pseudomonadati</taxon>
        <taxon>Bacteroidota</taxon>
        <taxon>Chitinophagia</taxon>
        <taxon>Chitinophagales</taxon>
        <taxon>Chitinophagaceae</taxon>
        <taxon>Chitinophaga</taxon>
    </lineage>
</organism>
<evidence type="ECO:0000313" key="10">
    <source>
        <dbReference type="EMBL" id="MBC9929288.1"/>
    </source>
</evidence>
<evidence type="ECO:0000256" key="5">
    <source>
        <dbReference type="ARBA" id="ARBA00012331"/>
    </source>
</evidence>
<evidence type="ECO:0000256" key="2">
    <source>
        <dbReference type="ARBA" id="ARBA00004924"/>
    </source>
</evidence>
<dbReference type="PROSITE" id="PS00165">
    <property type="entry name" value="DEHYDRATASE_SER_THR"/>
    <property type="match status" value="1"/>
</dbReference>
<dbReference type="PROSITE" id="PS00901">
    <property type="entry name" value="CYS_SYNTHASE"/>
    <property type="match status" value="1"/>
</dbReference>
<feature type="domain" description="Tryptophan synthase beta chain-like PALP" evidence="9">
    <location>
        <begin position="6"/>
        <end position="293"/>
    </location>
</feature>
<dbReference type="SUPFAM" id="SSF53686">
    <property type="entry name" value="Tryptophan synthase beta subunit-like PLP-dependent enzymes"/>
    <property type="match status" value="1"/>
</dbReference>
<keyword evidence="11" id="KW-1185">Reference proteome</keyword>
<accession>A0ABR7TFW8</accession>
<gene>
    <name evidence="10" type="primary">sbnA</name>
    <name evidence="10" type="ORF">ICL07_02815</name>
</gene>
<comment type="similarity">
    <text evidence="3">Belongs to the cysteine synthase/cystathionine beta-synthase family. SbnA subfamily.</text>
</comment>